<evidence type="ECO:0000256" key="6">
    <source>
        <dbReference type="SAM" id="MobiDB-lite"/>
    </source>
</evidence>
<name>A0AAV8SRE2_9ROSI</name>
<dbReference type="AlphaFoldDB" id="A0AAV8SRE2"/>
<evidence type="ECO:0000256" key="1">
    <source>
        <dbReference type="ARBA" id="ARBA00004123"/>
    </source>
</evidence>
<comment type="subcellular location">
    <subcellularLocation>
        <location evidence="1">Nucleus</location>
    </subcellularLocation>
</comment>
<dbReference type="SUPFAM" id="SSF55455">
    <property type="entry name" value="SRF-like"/>
    <property type="match status" value="1"/>
</dbReference>
<dbReference type="PANTHER" id="PTHR11945">
    <property type="entry name" value="MADS BOX PROTEIN"/>
    <property type="match status" value="1"/>
</dbReference>
<comment type="caution">
    <text evidence="8">The sequence shown here is derived from an EMBL/GenBank/DDBJ whole genome shotgun (WGS) entry which is preliminary data.</text>
</comment>
<protein>
    <recommendedName>
        <fullName evidence="7">MADS-box domain-containing protein</fullName>
    </recommendedName>
</protein>
<feature type="compositionally biased region" description="Low complexity" evidence="6">
    <location>
        <begin position="159"/>
        <end position="178"/>
    </location>
</feature>
<proteinExistence type="predicted"/>
<evidence type="ECO:0000259" key="7">
    <source>
        <dbReference type="PROSITE" id="PS50066"/>
    </source>
</evidence>
<dbReference type="SMART" id="SM00432">
    <property type="entry name" value="MADS"/>
    <property type="match status" value="1"/>
</dbReference>
<keyword evidence="5" id="KW-0539">Nucleus</keyword>
<dbReference type="CDD" id="cd00266">
    <property type="entry name" value="MADS_SRF_like"/>
    <property type="match status" value="1"/>
</dbReference>
<evidence type="ECO:0000256" key="4">
    <source>
        <dbReference type="ARBA" id="ARBA00023163"/>
    </source>
</evidence>
<dbReference type="Pfam" id="PF00319">
    <property type="entry name" value="SRF-TF"/>
    <property type="match status" value="1"/>
</dbReference>
<dbReference type="PRINTS" id="PR00404">
    <property type="entry name" value="MADSDOMAIN"/>
</dbReference>
<reference evidence="8 9" key="1">
    <citation type="submission" date="2021-09" db="EMBL/GenBank/DDBJ databases">
        <title>Genomic insights and catalytic innovation underlie evolution of tropane alkaloids biosynthesis.</title>
        <authorList>
            <person name="Wang Y.-J."/>
            <person name="Tian T."/>
            <person name="Huang J.-P."/>
            <person name="Huang S.-X."/>
        </authorList>
    </citation>
    <scope>NUCLEOTIDE SEQUENCE [LARGE SCALE GENOMIC DNA]</scope>
    <source>
        <strain evidence="8">KIB-2018</strain>
        <tissue evidence="8">Leaf</tissue>
    </source>
</reference>
<dbReference type="GO" id="GO:0000981">
    <property type="term" value="F:DNA-binding transcription factor activity, RNA polymerase II-specific"/>
    <property type="evidence" value="ECO:0007669"/>
    <property type="project" value="InterPro"/>
</dbReference>
<dbReference type="InterPro" id="IPR002100">
    <property type="entry name" value="TF_MADSbox"/>
</dbReference>
<dbReference type="Gene3D" id="3.40.1810.10">
    <property type="entry name" value="Transcription factor, MADS-box"/>
    <property type="match status" value="1"/>
</dbReference>
<dbReference type="Proteomes" id="UP001159364">
    <property type="component" value="Linkage Group LG09"/>
</dbReference>
<feature type="region of interest" description="Disordered" evidence="6">
    <location>
        <begin position="292"/>
        <end position="331"/>
    </location>
</feature>
<evidence type="ECO:0000256" key="5">
    <source>
        <dbReference type="ARBA" id="ARBA00023242"/>
    </source>
</evidence>
<dbReference type="PANTHER" id="PTHR11945:SF521">
    <property type="entry name" value="AGAMOUS-LIKE 48-RELATED"/>
    <property type="match status" value="1"/>
</dbReference>
<feature type="compositionally biased region" description="Gly residues" evidence="6">
    <location>
        <begin position="294"/>
        <end position="308"/>
    </location>
</feature>
<dbReference type="GO" id="GO:0005634">
    <property type="term" value="C:nucleus"/>
    <property type="evidence" value="ECO:0007669"/>
    <property type="project" value="UniProtKB-SubCell"/>
</dbReference>
<dbReference type="GO" id="GO:0045944">
    <property type="term" value="P:positive regulation of transcription by RNA polymerase II"/>
    <property type="evidence" value="ECO:0007669"/>
    <property type="project" value="InterPro"/>
</dbReference>
<gene>
    <name evidence="8" type="ORF">K2173_005676</name>
</gene>
<evidence type="ECO:0000256" key="2">
    <source>
        <dbReference type="ARBA" id="ARBA00023015"/>
    </source>
</evidence>
<keyword evidence="4" id="KW-0804">Transcription</keyword>
<evidence type="ECO:0000313" key="8">
    <source>
        <dbReference type="EMBL" id="KAJ8754515.1"/>
    </source>
</evidence>
<organism evidence="8 9">
    <name type="scientific">Erythroxylum novogranatense</name>
    <dbReference type="NCBI Taxonomy" id="1862640"/>
    <lineage>
        <taxon>Eukaryota</taxon>
        <taxon>Viridiplantae</taxon>
        <taxon>Streptophyta</taxon>
        <taxon>Embryophyta</taxon>
        <taxon>Tracheophyta</taxon>
        <taxon>Spermatophyta</taxon>
        <taxon>Magnoliopsida</taxon>
        <taxon>eudicotyledons</taxon>
        <taxon>Gunneridae</taxon>
        <taxon>Pentapetalae</taxon>
        <taxon>rosids</taxon>
        <taxon>fabids</taxon>
        <taxon>Malpighiales</taxon>
        <taxon>Erythroxylaceae</taxon>
        <taxon>Erythroxylum</taxon>
    </lineage>
</organism>
<dbReference type="InterPro" id="IPR036879">
    <property type="entry name" value="TF_MADSbox_sf"/>
</dbReference>
<dbReference type="GO" id="GO:0000978">
    <property type="term" value="F:RNA polymerase II cis-regulatory region sequence-specific DNA binding"/>
    <property type="evidence" value="ECO:0007669"/>
    <property type="project" value="TreeGrafter"/>
</dbReference>
<keyword evidence="2" id="KW-0805">Transcription regulation</keyword>
<dbReference type="GO" id="GO:0046983">
    <property type="term" value="F:protein dimerization activity"/>
    <property type="evidence" value="ECO:0007669"/>
    <property type="project" value="InterPro"/>
</dbReference>
<dbReference type="InterPro" id="IPR033897">
    <property type="entry name" value="SRF-like_MADS-box"/>
</dbReference>
<dbReference type="EMBL" id="JAIWQS010000009">
    <property type="protein sequence ID" value="KAJ8754515.1"/>
    <property type="molecule type" value="Genomic_DNA"/>
</dbReference>
<feature type="region of interest" description="Disordered" evidence="6">
    <location>
        <begin position="159"/>
        <end position="185"/>
    </location>
</feature>
<feature type="domain" description="MADS-box" evidence="7">
    <location>
        <begin position="1"/>
        <end position="51"/>
    </location>
</feature>
<evidence type="ECO:0000313" key="9">
    <source>
        <dbReference type="Proteomes" id="UP001159364"/>
    </source>
</evidence>
<dbReference type="PROSITE" id="PS50066">
    <property type="entry name" value="MADS_BOX_2"/>
    <property type="match status" value="1"/>
</dbReference>
<keyword evidence="3" id="KW-0238">DNA-binding</keyword>
<sequence>MTRKKVKLAFISDDSARKASLKKRRAGLLKKVHELAVLCGLEAVLVIFSRNEQEPVIWPSPQEARAWFVRFRSLPEYERMNKATTHESYLRERIAKVKEETTRLEKKKKQMMLEYLMHQLYNNNGHRTLTTSELQTTSVLVKEKLQELEKRRQFLQQLLSAGQEQQQPQQSQTRLPLPQERPHGKSPIEIMEVDDADDDLGDLTTSDWKQLMLEMSRPITAMAGRQQLESLGTYQYGGGGSLTLVGVPEGYVPDSRMDEFSIPTELTQGTIPETSVEYGQVQVHASDFIIPGNSSGGNDGGAAAGVGGSDDYNIGQTGHFSSENEDSEMSL</sequence>
<evidence type="ECO:0000256" key="3">
    <source>
        <dbReference type="ARBA" id="ARBA00023125"/>
    </source>
</evidence>
<accession>A0AAV8SRE2</accession>
<keyword evidence="9" id="KW-1185">Reference proteome</keyword>